<name>A0ABV6NFI7_9BACI</name>
<accession>A0ABV6NFI7</accession>
<gene>
    <name evidence="1" type="ORF">ACFFH4_09015</name>
</gene>
<dbReference type="Proteomes" id="UP001589833">
    <property type="component" value="Unassembled WGS sequence"/>
</dbReference>
<evidence type="ECO:0000313" key="1">
    <source>
        <dbReference type="EMBL" id="MFC0559189.1"/>
    </source>
</evidence>
<sequence>MKRSTLGSIQFKKSLVKEGDGNNMIKNKHQVAICKANEEIANKIEMIKIVLSA</sequence>
<dbReference type="EMBL" id="JBHLTR010000012">
    <property type="protein sequence ID" value="MFC0559189.1"/>
    <property type="molecule type" value="Genomic_DNA"/>
</dbReference>
<organism evidence="1 2">
    <name type="scientific">Halalkalibacter alkalisediminis</name>
    <dbReference type="NCBI Taxonomy" id="935616"/>
    <lineage>
        <taxon>Bacteria</taxon>
        <taxon>Bacillati</taxon>
        <taxon>Bacillota</taxon>
        <taxon>Bacilli</taxon>
        <taxon>Bacillales</taxon>
        <taxon>Bacillaceae</taxon>
        <taxon>Halalkalibacter</taxon>
    </lineage>
</organism>
<protein>
    <submittedName>
        <fullName evidence="1">Uncharacterized protein</fullName>
    </submittedName>
</protein>
<proteinExistence type="predicted"/>
<comment type="caution">
    <text evidence="1">The sequence shown here is derived from an EMBL/GenBank/DDBJ whole genome shotgun (WGS) entry which is preliminary data.</text>
</comment>
<reference evidence="1 2" key="1">
    <citation type="submission" date="2024-09" db="EMBL/GenBank/DDBJ databases">
        <authorList>
            <person name="Sun Q."/>
            <person name="Mori K."/>
        </authorList>
    </citation>
    <scope>NUCLEOTIDE SEQUENCE [LARGE SCALE GENOMIC DNA]</scope>
    <source>
        <strain evidence="1 2">NCAIM B.02301</strain>
    </source>
</reference>
<evidence type="ECO:0000313" key="2">
    <source>
        <dbReference type="Proteomes" id="UP001589833"/>
    </source>
</evidence>
<keyword evidence="2" id="KW-1185">Reference proteome</keyword>